<reference evidence="2 3" key="1">
    <citation type="submission" date="2024-06" db="EMBL/GenBank/DDBJ databases">
        <authorList>
            <person name="Kraege A."/>
            <person name="Thomma B."/>
        </authorList>
    </citation>
    <scope>NUCLEOTIDE SEQUENCE [LARGE SCALE GENOMIC DNA]</scope>
</reference>
<feature type="region of interest" description="Disordered" evidence="1">
    <location>
        <begin position="1"/>
        <end position="27"/>
    </location>
</feature>
<evidence type="ECO:0000313" key="3">
    <source>
        <dbReference type="Proteomes" id="UP001497392"/>
    </source>
</evidence>
<evidence type="ECO:0000313" key="2">
    <source>
        <dbReference type="EMBL" id="CAL5219313.1"/>
    </source>
</evidence>
<feature type="compositionally biased region" description="Low complexity" evidence="1">
    <location>
        <begin position="271"/>
        <end position="283"/>
    </location>
</feature>
<proteinExistence type="predicted"/>
<dbReference type="InterPro" id="IPR009078">
    <property type="entry name" value="Ferritin-like_SF"/>
</dbReference>
<dbReference type="InterPro" id="IPR007402">
    <property type="entry name" value="DUF455"/>
</dbReference>
<dbReference type="PANTHER" id="PTHR42782:SF2">
    <property type="entry name" value="3-OXOACYL-[ACYL-CARRIER-PROTEIN] SYNTHASE-LIKE PROTEIN"/>
    <property type="match status" value="1"/>
</dbReference>
<name>A0ABP1FMJ4_9CHLO</name>
<gene>
    <name evidence="2" type="primary">g1122</name>
    <name evidence="2" type="ORF">VP750_LOCUS972</name>
</gene>
<protein>
    <submittedName>
        <fullName evidence="2">G1122 protein</fullName>
    </submittedName>
</protein>
<dbReference type="Pfam" id="PF04305">
    <property type="entry name" value="DUF455"/>
    <property type="match status" value="1"/>
</dbReference>
<keyword evidence="3" id="KW-1185">Reference proteome</keyword>
<dbReference type="CDD" id="cd00657">
    <property type="entry name" value="Ferritin_like"/>
    <property type="match status" value="1"/>
</dbReference>
<dbReference type="EMBL" id="CAXHTA020000002">
    <property type="protein sequence ID" value="CAL5219313.1"/>
    <property type="molecule type" value="Genomic_DNA"/>
</dbReference>
<feature type="region of interest" description="Disordered" evidence="1">
    <location>
        <begin position="263"/>
        <end position="283"/>
    </location>
</feature>
<evidence type="ECO:0000256" key="1">
    <source>
        <dbReference type="SAM" id="MobiDB-lite"/>
    </source>
</evidence>
<comment type="caution">
    <text evidence="2">The sequence shown here is derived from an EMBL/GenBank/DDBJ whole genome shotgun (WGS) entry which is preliminary data.</text>
</comment>
<accession>A0ABP1FMJ4</accession>
<dbReference type="Proteomes" id="UP001497392">
    <property type="component" value="Unassembled WGS sequence"/>
</dbReference>
<sequence length="373" mass="40596">MSAQETSAPPVRQHSLDNSSASPVDGEQLTQVAVRVLTTPNAADKASLTHQTAHLWRDNRLQCSVATDNRPAAPARPARDDAVQLVEPRKMKSLGKGNTLQSRQRLVHSLVHIESWAVDLSWDIIARFGNDPSYRLPRDFFDDFVRVAEDECRHHELLRSRLEEMGSFYGAFPAHDALWDSAAATAHSLPARLAIEHCTHEARGLDVMPATILKFRGNGDEATAKLLEDIIYKEEITHCAAGVRWLKYLHTLAHESAEVDISHSAVEPEDGSSTADASGGTTASTAVAPWMEDARQFPRVEQWFHSLVKRYFKGNLKPPFNEAARAEAGFGPEWYMPIAAAAPGSAPAAAAAALQPQASLPEVAPAVPIATGA</sequence>
<dbReference type="SUPFAM" id="SSF47240">
    <property type="entry name" value="Ferritin-like"/>
    <property type="match status" value="1"/>
</dbReference>
<dbReference type="PANTHER" id="PTHR42782">
    <property type="entry name" value="SI:CH73-314G15.3"/>
    <property type="match status" value="1"/>
</dbReference>
<organism evidence="2 3">
    <name type="scientific">Coccomyxa viridis</name>
    <dbReference type="NCBI Taxonomy" id="1274662"/>
    <lineage>
        <taxon>Eukaryota</taxon>
        <taxon>Viridiplantae</taxon>
        <taxon>Chlorophyta</taxon>
        <taxon>core chlorophytes</taxon>
        <taxon>Trebouxiophyceae</taxon>
        <taxon>Trebouxiophyceae incertae sedis</taxon>
        <taxon>Coccomyxaceae</taxon>
        <taxon>Coccomyxa</taxon>
    </lineage>
</organism>